<dbReference type="NCBIfam" id="TIGR00060">
    <property type="entry name" value="L18_bact"/>
    <property type="match status" value="1"/>
</dbReference>
<dbReference type="PANTHER" id="PTHR12899">
    <property type="entry name" value="39S RIBOSOMAL PROTEIN L18, MITOCHONDRIAL"/>
    <property type="match status" value="1"/>
</dbReference>
<organism evidence="9 10">
    <name type="scientific">Syntrophobacter fumaroxidans (strain DSM 10017 / MPOB)</name>
    <dbReference type="NCBI Taxonomy" id="335543"/>
    <lineage>
        <taxon>Bacteria</taxon>
        <taxon>Pseudomonadati</taxon>
        <taxon>Thermodesulfobacteriota</taxon>
        <taxon>Syntrophobacteria</taxon>
        <taxon>Syntrophobacterales</taxon>
        <taxon>Syntrophobacteraceae</taxon>
        <taxon>Syntrophobacter</taxon>
    </lineage>
</organism>
<evidence type="ECO:0000256" key="1">
    <source>
        <dbReference type="ARBA" id="ARBA00007116"/>
    </source>
</evidence>
<dbReference type="HAMAP" id="MF_01337_B">
    <property type="entry name" value="Ribosomal_uL18_B"/>
    <property type="match status" value="1"/>
</dbReference>
<keyword evidence="4 7" id="KW-0689">Ribosomal protein</keyword>
<dbReference type="FunCoup" id="A0LIK6">
    <property type="interactions" value="631"/>
</dbReference>
<dbReference type="GO" id="GO:0008097">
    <property type="term" value="F:5S rRNA binding"/>
    <property type="evidence" value="ECO:0007669"/>
    <property type="project" value="TreeGrafter"/>
</dbReference>
<evidence type="ECO:0000256" key="3">
    <source>
        <dbReference type="ARBA" id="ARBA00022884"/>
    </source>
</evidence>
<dbReference type="KEGG" id="sfu:Sfum_1571"/>
<evidence type="ECO:0000313" key="10">
    <source>
        <dbReference type="Proteomes" id="UP000001784"/>
    </source>
</evidence>
<keyword evidence="3 7" id="KW-0694">RNA-binding</keyword>
<reference evidence="9 10" key="1">
    <citation type="submission" date="2006-10" db="EMBL/GenBank/DDBJ databases">
        <title>Complete sequence of Syntrophobacter fumaroxidans MPOB.</title>
        <authorList>
            <consortium name="US DOE Joint Genome Institute"/>
            <person name="Copeland A."/>
            <person name="Lucas S."/>
            <person name="Lapidus A."/>
            <person name="Barry K."/>
            <person name="Detter J.C."/>
            <person name="Glavina del Rio T."/>
            <person name="Hammon N."/>
            <person name="Israni S."/>
            <person name="Pitluck S."/>
            <person name="Goltsman E.G."/>
            <person name="Martinez M."/>
            <person name="Schmutz J."/>
            <person name="Larimer F."/>
            <person name="Land M."/>
            <person name="Hauser L."/>
            <person name="Kyrpides N."/>
            <person name="Kim E."/>
            <person name="Boone D.R."/>
            <person name="Brockman F."/>
            <person name="Culley D."/>
            <person name="Ferry J."/>
            <person name="Gunsalus R."/>
            <person name="McInerney M.J."/>
            <person name="Morrison M."/>
            <person name="Plugge C."/>
            <person name="Rohlin L."/>
            <person name="Scholten J."/>
            <person name="Sieber J."/>
            <person name="Stams A.J.M."/>
            <person name="Worm P."/>
            <person name="Henstra A.M."/>
            <person name="Richardson P."/>
        </authorList>
    </citation>
    <scope>NUCLEOTIDE SEQUENCE [LARGE SCALE GENOMIC DNA]</scope>
    <source>
        <strain evidence="10">DSM 10017 / MPOB</strain>
    </source>
</reference>
<feature type="region of interest" description="Disordered" evidence="8">
    <location>
        <begin position="1"/>
        <end position="27"/>
    </location>
</feature>
<dbReference type="RefSeq" id="WP_011698428.1">
    <property type="nucleotide sequence ID" value="NC_008554.1"/>
</dbReference>
<keyword evidence="10" id="KW-1185">Reference proteome</keyword>
<comment type="subunit">
    <text evidence="7">Part of the 50S ribosomal subunit; part of the 5S rRNA/L5/L18/L25 subcomplex. Contacts the 5S and 23S rRNAs.</text>
</comment>
<comment type="similarity">
    <text evidence="1 7">Belongs to the universal ribosomal protein uL18 family.</text>
</comment>
<dbReference type="InParanoid" id="A0LIK6"/>
<dbReference type="Gene3D" id="3.30.420.100">
    <property type="match status" value="1"/>
</dbReference>
<dbReference type="GO" id="GO:0006412">
    <property type="term" value="P:translation"/>
    <property type="evidence" value="ECO:0007669"/>
    <property type="project" value="UniProtKB-UniRule"/>
</dbReference>
<dbReference type="Proteomes" id="UP000001784">
    <property type="component" value="Chromosome"/>
</dbReference>
<dbReference type="STRING" id="335543.Sfum_1571"/>
<gene>
    <name evidence="7" type="primary">rplR</name>
    <name evidence="9" type="ordered locus">Sfum_1571</name>
</gene>
<dbReference type="InterPro" id="IPR057268">
    <property type="entry name" value="Ribosomal_L18"/>
</dbReference>
<accession>A0LIK6</accession>
<dbReference type="HOGENOM" id="CLU_098841_0_1_7"/>
<comment type="function">
    <text evidence="7">This is one of the proteins that bind and probably mediate the attachment of the 5S RNA into the large ribosomal subunit, where it forms part of the central protuberance.</text>
</comment>
<dbReference type="eggNOG" id="COG0256">
    <property type="taxonomic scope" value="Bacteria"/>
</dbReference>
<keyword evidence="2 7" id="KW-0699">rRNA-binding</keyword>
<evidence type="ECO:0000313" key="9">
    <source>
        <dbReference type="EMBL" id="ABK17258.1"/>
    </source>
</evidence>
<dbReference type="InterPro" id="IPR005484">
    <property type="entry name" value="Ribosomal_uL18_bac/plant/anim"/>
</dbReference>
<sequence>MADKTNPRETARLKRKKRIRKKLQGAPERPRLTVFRSDKHIYAQIVDDTRGSTLVSACTLSPDYKEMEALKGKVGAAKRVGELIARKALEKGITKVVFDRNGYIYHGRVQALADAARQAGLDF</sequence>
<evidence type="ECO:0000256" key="2">
    <source>
        <dbReference type="ARBA" id="ARBA00022730"/>
    </source>
</evidence>
<dbReference type="PANTHER" id="PTHR12899:SF3">
    <property type="entry name" value="LARGE RIBOSOMAL SUBUNIT PROTEIN UL18M"/>
    <property type="match status" value="1"/>
</dbReference>
<evidence type="ECO:0000256" key="6">
    <source>
        <dbReference type="ARBA" id="ARBA00035197"/>
    </source>
</evidence>
<dbReference type="InterPro" id="IPR004389">
    <property type="entry name" value="Ribosomal_uL18_bac-type"/>
</dbReference>
<keyword evidence="5 7" id="KW-0687">Ribonucleoprotein</keyword>
<proteinExistence type="inferred from homology"/>
<evidence type="ECO:0000256" key="5">
    <source>
        <dbReference type="ARBA" id="ARBA00023274"/>
    </source>
</evidence>
<dbReference type="Pfam" id="PF00861">
    <property type="entry name" value="Ribosomal_L18p"/>
    <property type="match status" value="1"/>
</dbReference>
<name>A0LIK6_SYNFM</name>
<evidence type="ECO:0000256" key="8">
    <source>
        <dbReference type="SAM" id="MobiDB-lite"/>
    </source>
</evidence>
<dbReference type="GO" id="GO:0003735">
    <property type="term" value="F:structural constituent of ribosome"/>
    <property type="evidence" value="ECO:0007669"/>
    <property type="project" value="InterPro"/>
</dbReference>
<feature type="compositionally biased region" description="Basic and acidic residues" evidence="8">
    <location>
        <begin position="1"/>
        <end position="12"/>
    </location>
</feature>
<protein>
    <recommendedName>
        <fullName evidence="6 7">Large ribosomal subunit protein uL18</fullName>
    </recommendedName>
</protein>
<dbReference type="GO" id="GO:0022625">
    <property type="term" value="C:cytosolic large ribosomal subunit"/>
    <property type="evidence" value="ECO:0007669"/>
    <property type="project" value="TreeGrafter"/>
</dbReference>
<evidence type="ECO:0000256" key="4">
    <source>
        <dbReference type="ARBA" id="ARBA00022980"/>
    </source>
</evidence>
<dbReference type="CDD" id="cd00432">
    <property type="entry name" value="Ribosomal_L18_L5e"/>
    <property type="match status" value="1"/>
</dbReference>
<dbReference type="SUPFAM" id="SSF53137">
    <property type="entry name" value="Translational machinery components"/>
    <property type="match status" value="1"/>
</dbReference>
<feature type="compositionally biased region" description="Basic residues" evidence="8">
    <location>
        <begin position="13"/>
        <end position="23"/>
    </location>
</feature>
<dbReference type="AlphaFoldDB" id="A0LIK6"/>
<evidence type="ECO:0000256" key="7">
    <source>
        <dbReference type="HAMAP-Rule" id="MF_01337"/>
    </source>
</evidence>
<dbReference type="OrthoDB" id="9810939at2"/>
<dbReference type="FunFam" id="3.30.420.100:FF:000001">
    <property type="entry name" value="50S ribosomal protein L18"/>
    <property type="match status" value="1"/>
</dbReference>
<dbReference type="EMBL" id="CP000478">
    <property type="protein sequence ID" value="ABK17258.1"/>
    <property type="molecule type" value="Genomic_DNA"/>
</dbReference>